<keyword evidence="3" id="KW-1185">Reference proteome</keyword>
<proteinExistence type="predicted"/>
<evidence type="ECO:0000256" key="1">
    <source>
        <dbReference type="SAM" id="MobiDB-lite"/>
    </source>
</evidence>
<protein>
    <submittedName>
        <fullName evidence="2">Uncharacterized protein</fullName>
    </submittedName>
</protein>
<dbReference type="EMBL" id="BAABFX010000020">
    <property type="protein sequence ID" value="GAA4393017.1"/>
    <property type="molecule type" value="Genomic_DNA"/>
</dbReference>
<comment type="caution">
    <text evidence="2">The sequence shown here is derived from an EMBL/GenBank/DDBJ whole genome shotgun (WGS) entry which is preliminary data.</text>
</comment>
<accession>A0ABP8JM64</accession>
<feature type="region of interest" description="Disordered" evidence="1">
    <location>
        <begin position="1"/>
        <end position="31"/>
    </location>
</feature>
<evidence type="ECO:0000313" key="2">
    <source>
        <dbReference type="EMBL" id="GAA4393017.1"/>
    </source>
</evidence>
<sequence length="139" mass="15611">MDGDWPSPCWEGHWSGNLPPAPVGHQPAASTRPTLDSELAEWLPVRNAMSQWESSNREDFIRVAGEMDGWTAWLKDELSAVDEGAEEATFKMKDLDDLLATIDEFRRLNGEYIGRLTGLFQATDRMFHALAWTEAKTSG</sequence>
<dbReference type="Proteomes" id="UP001500390">
    <property type="component" value="Unassembled WGS sequence"/>
</dbReference>
<reference evidence="3" key="1">
    <citation type="journal article" date="2019" name="Int. J. Syst. Evol. Microbiol.">
        <title>The Global Catalogue of Microorganisms (GCM) 10K type strain sequencing project: providing services to taxonomists for standard genome sequencing and annotation.</title>
        <authorList>
            <consortium name="The Broad Institute Genomics Platform"/>
            <consortium name="The Broad Institute Genome Sequencing Center for Infectious Disease"/>
            <person name="Wu L."/>
            <person name="Ma J."/>
        </authorList>
    </citation>
    <scope>NUCLEOTIDE SEQUENCE [LARGE SCALE GENOMIC DNA]</scope>
    <source>
        <strain evidence="3">JCM 17738</strain>
    </source>
</reference>
<gene>
    <name evidence="2" type="ORF">GCM10023153_12700</name>
</gene>
<name>A0ABP8JM64_9MICO</name>
<organism evidence="2 3">
    <name type="scientific">Ornithinibacter aureus</name>
    <dbReference type="NCBI Taxonomy" id="622664"/>
    <lineage>
        <taxon>Bacteria</taxon>
        <taxon>Bacillati</taxon>
        <taxon>Actinomycetota</taxon>
        <taxon>Actinomycetes</taxon>
        <taxon>Micrococcales</taxon>
        <taxon>Intrasporangiaceae</taxon>
        <taxon>Ornithinibacter</taxon>
    </lineage>
</organism>
<evidence type="ECO:0000313" key="3">
    <source>
        <dbReference type="Proteomes" id="UP001500390"/>
    </source>
</evidence>